<protein>
    <submittedName>
        <fullName evidence="2">Uncharacterized protein</fullName>
    </submittedName>
</protein>
<evidence type="ECO:0000256" key="1">
    <source>
        <dbReference type="SAM" id="MobiDB-lite"/>
    </source>
</evidence>
<evidence type="ECO:0000313" key="3">
    <source>
        <dbReference type="Proteomes" id="UP000199320"/>
    </source>
</evidence>
<gene>
    <name evidence="2" type="ORF">SAMN04488694_1262</name>
</gene>
<organism evidence="2 3">
    <name type="scientific">Natrinema hispanicum</name>
    <dbReference type="NCBI Taxonomy" id="392421"/>
    <lineage>
        <taxon>Archaea</taxon>
        <taxon>Methanobacteriati</taxon>
        <taxon>Methanobacteriota</taxon>
        <taxon>Stenosarchaea group</taxon>
        <taxon>Halobacteria</taxon>
        <taxon>Halobacteriales</taxon>
        <taxon>Natrialbaceae</taxon>
        <taxon>Natrinema</taxon>
    </lineage>
</organism>
<feature type="region of interest" description="Disordered" evidence="1">
    <location>
        <begin position="1"/>
        <end position="40"/>
    </location>
</feature>
<dbReference type="Proteomes" id="UP000199320">
    <property type="component" value="Unassembled WGS sequence"/>
</dbReference>
<dbReference type="RefSeq" id="WP_092934897.1">
    <property type="nucleotide sequence ID" value="NZ_FOIC01000026.1"/>
</dbReference>
<name>A0A1I0IVT5_9EURY</name>
<sequence>MTANTAQNQERTDVNHLECGHGDDERDGSIPPEALGNGDLYIDVDRETYERLRLAYENLVVHGYRESFCDFAVNYTQTGNAYVTVDGAPVNPNMPLEAVEDGDTEVSEE</sequence>
<dbReference type="AlphaFoldDB" id="A0A1I0IVT5"/>
<proteinExistence type="predicted"/>
<feature type="compositionally biased region" description="Basic and acidic residues" evidence="1">
    <location>
        <begin position="10"/>
        <end position="28"/>
    </location>
</feature>
<dbReference type="EMBL" id="FOIC01000026">
    <property type="protein sequence ID" value="SEU00710.1"/>
    <property type="molecule type" value="Genomic_DNA"/>
</dbReference>
<evidence type="ECO:0000313" key="2">
    <source>
        <dbReference type="EMBL" id="SEU00710.1"/>
    </source>
</evidence>
<keyword evidence="3" id="KW-1185">Reference proteome</keyword>
<dbReference type="STRING" id="392421.SAMN04488694_1262"/>
<reference evidence="3" key="1">
    <citation type="submission" date="2016-10" db="EMBL/GenBank/DDBJ databases">
        <authorList>
            <person name="Varghese N."/>
            <person name="Submissions S."/>
        </authorList>
    </citation>
    <scope>NUCLEOTIDE SEQUENCE [LARGE SCALE GENOMIC DNA]</scope>
    <source>
        <strain evidence="3">CDM_6</strain>
    </source>
</reference>
<accession>A0A1I0IVT5</accession>